<accession>A0A5J9U4L2</accession>
<dbReference type="EMBL" id="RWGY01000029">
    <property type="protein sequence ID" value="TVU18619.1"/>
    <property type="molecule type" value="Genomic_DNA"/>
</dbReference>
<dbReference type="AlphaFoldDB" id="A0A5J9U4L2"/>
<dbReference type="Proteomes" id="UP000324897">
    <property type="component" value="Chromosome 7"/>
</dbReference>
<organism evidence="1 2">
    <name type="scientific">Eragrostis curvula</name>
    <name type="common">weeping love grass</name>
    <dbReference type="NCBI Taxonomy" id="38414"/>
    <lineage>
        <taxon>Eukaryota</taxon>
        <taxon>Viridiplantae</taxon>
        <taxon>Streptophyta</taxon>
        <taxon>Embryophyta</taxon>
        <taxon>Tracheophyta</taxon>
        <taxon>Spermatophyta</taxon>
        <taxon>Magnoliopsida</taxon>
        <taxon>Liliopsida</taxon>
        <taxon>Poales</taxon>
        <taxon>Poaceae</taxon>
        <taxon>PACMAD clade</taxon>
        <taxon>Chloridoideae</taxon>
        <taxon>Eragrostideae</taxon>
        <taxon>Eragrostidinae</taxon>
        <taxon>Eragrostis</taxon>
    </lineage>
</organism>
<evidence type="ECO:0000313" key="2">
    <source>
        <dbReference type="Proteomes" id="UP000324897"/>
    </source>
</evidence>
<reference evidence="1 2" key="1">
    <citation type="journal article" date="2019" name="Sci. Rep.">
        <title>A high-quality genome of Eragrostis curvula grass provides insights into Poaceae evolution and supports new strategies to enhance forage quality.</title>
        <authorList>
            <person name="Carballo J."/>
            <person name="Santos B.A.C.M."/>
            <person name="Zappacosta D."/>
            <person name="Garbus I."/>
            <person name="Selva J.P."/>
            <person name="Gallo C.A."/>
            <person name="Diaz A."/>
            <person name="Albertini E."/>
            <person name="Caccamo M."/>
            <person name="Echenique V."/>
        </authorList>
    </citation>
    <scope>NUCLEOTIDE SEQUENCE [LARGE SCALE GENOMIC DNA]</scope>
    <source>
        <strain evidence="2">cv. Victoria</strain>
        <tissue evidence="1">Leaf</tissue>
    </source>
</reference>
<comment type="caution">
    <text evidence="1">The sequence shown here is derived from an EMBL/GenBank/DDBJ whole genome shotgun (WGS) entry which is preliminary data.</text>
</comment>
<evidence type="ECO:0000313" key="1">
    <source>
        <dbReference type="EMBL" id="TVU18619.1"/>
    </source>
</evidence>
<keyword evidence="2" id="KW-1185">Reference proteome</keyword>
<gene>
    <name evidence="1" type="ORF">EJB05_34726</name>
</gene>
<proteinExistence type="predicted"/>
<sequence length="66" mass="7457">MIRDVALRFVRIKCAIAGHGVGGSKATRRRGVQRHCFEFEISESRIDDCLFDPRDGGGEHTSRARR</sequence>
<protein>
    <submittedName>
        <fullName evidence="1">Uncharacterized protein</fullName>
    </submittedName>
</protein>
<name>A0A5J9U4L2_9POAL</name>
<dbReference type="Gramene" id="TVU18619">
    <property type="protein sequence ID" value="TVU18619"/>
    <property type="gene ID" value="EJB05_34726"/>
</dbReference>